<dbReference type="PANTHER" id="PTHR46116">
    <property type="entry name" value="(E3-INDEPENDENT) E2 UBIQUITIN-CONJUGATING ENZYME"/>
    <property type="match status" value="1"/>
</dbReference>
<dbReference type="EMBL" id="JAPTSV010000006">
    <property type="protein sequence ID" value="KAJ1526736.1"/>
    <property type="molecule type" value="Genomic_DNA"/>
</dbReference>
<feature type="domain" description="UBE2O-like SH3-B" evidence="4">
    <location>
        <begin position="585"/>
        <end position="654"/>
    </location>
</feature>
<dbReference type="InterPro" id="IPR057733">
    <property type="entry name" value="UBE2O-like_SH3-B"/>
</dbReference>
<comment type="caution">
    <text evidence="7">The sequence shown here is derived from an EMBL/GenBank/DDBJ whole genome shotgun (WGS) entry which is preliminary data.</text>
</comment>
<dbReference type="InterPro" id="IPR057735">
    <property type="entry name" value="UBE2O-like_tSH3-B"/>
</dbReference>
<feature type="compositionally biased region" description="Basic and acidic residues" evidence="3">
    <location>
        <begin position="387"/>
        <end position="408"/>
    </location>
</feature>
<evidence type="ECO:0000259" key="6">
    <source>
        <dbReference type="Pfam" id="PF23046"/>
    </source>
</evidence>
<feature type="compositionally biased region" description="Polar residues" evidence="3">
    <location>
        <begin position="1105"/>
        <end position="1116"/>
    </location>
</feature>
<feature type="region of interest" description="Disordered" evidence="3">
    <location>
        <begin position="314"/>
        <end position="455"/>
    </location>
</feature>
<accession>A0AAV7XKR4</accession>
<evidence type="ECO:0000256" key="2">
    <source>
        <dbReference type="ARBA" id="ARBA00022786"/>
    </source>
</evidence>
<feature type="region of interest" description="Disordered" evidence="3">
    <location>
        <begin position="1199"/>
        <end position="1224"/>
    </location>
</feature>
<feature type="compositionally biased region" description="Basic and acidic residues" evidence="3">
    <location>
        <begin position="321"/>
        <end position="331"/>
    </location>
</feature>
<feature type="domain" description="UBE2O-like tandem tSH3-B" evidence="6">
    <location>
        <begin position="134"/>
        <end position="284"/>
    </location>
</feature>
<proteinExistence type="predicted"/>
<keyword evidence="1" id="KW-0808">Transferase</keyword>
<feature type="compositionally biased region" description="Polar residues" evidence="3">
    <location>
        <begin position="416"/>
        <end position="426"/>
    </location>
</feature>
<feature type="region of interest" description="Disordered" evidence="3">
    <location>
        <begin position="922"/>
        <end position="941"/>
    </location>
</feature>
<evidence type="ECO:0000259" key="5">
    <source>
        <dbReference type="Pfam" id="PF23044"/>
    </source>
</evidence>
<organism evidence="7 8">
    <name type="scientific">Megalurothrips usitatus</name>
    <name type="common">bean blossom thrips</name>
    <dbReference type="NCBI Taxonomy" id="439358"/>
    <lineage>
        <taxon>Eukaryota</taxon>
        <taxon>Metazoa</taxon>
        <taxon>Ecdysozoa</taxon>
        <taxon>Arthropoda</taxon>
        <taxon>Hexapoda</taxon>
        <taxon>Insecta</taxon>
        <taxon>Pterygota</taxon>
        <taxon>Neoptera</taxon>
        <taxon>Paraneoptera</taxon>
        <taxon>Thysanoptera</taxon>
        <taxon>Terebrantia</taxon>
        <taxon>Thripoidea</taxon>
        <taxon>Thripidae</taxon>
        <taxon>Megalurothrips</taxon>
    </lineage>
</organism>
<keyword evidence="8" id="KW-1185">Reference proteome</keyword>
<feature type="compositionally biased region" description="Polar residues" evidence="3">
    <location>
        <begin position="1129"/>
        <end position="1143"/>
    </location>
</feature>
<dbReference type="GO" id="GO:0061631">
    <property type="term" value="F:ubiquitin conjugating enzyme activity"/>
    <property type="evidence" value="ECO:0007669"/>
    <property type="project" value="TreeGrafter"/>
</dbReference>
<dbReference type="Pfam" id="PF23046">
    <property type="entry name" value="tSH3-B_UBE2O"/>
    <property type="match status" value="1"/>
</dbReference>
<dbReference type="Pfam" id="PF23044">
    <property type="entry name" value="SH3-C_UBE2O"/>
    <property type="match status" value="1"/>
</dbReference>
<dbReference type="InterPro" id="IPR057734">
    <property type="entry name" value="UBE2O-like_SH3-C"/>
</dbReference>
<keyword evidence="2" id="KW-0833">Ubl conjugation pathway</keyword>
<dbReference type="Pfam" id="PF23043">
    <property type="entry name" value="SH3-B_UBE2O"/>
    <property type="match status" value="1"/>
</dbReference>
<dbReference type="AlphaFoldDB" id="A0AAV7XKR4"/>
<feature type="compositionally biased region" description="Basic and acidic residues" evidence="3">
    <location>
        <begin position="924"/>
        <end position="941"/>
    </location>
</feature>
<evidence type="ECO:0000313" key="7">
    <source>
        <dbReference type="EMBL" id="KAJ1526736.1"/>
    </source>
</evidence>
<name>A0AAV7XKR4_9NEOP</name>
<feature type="region of interest" description="Disordered" evidence="3">
    <location>
        <begin position="978"/>
        <end position="1000"/>
    </location>
</feature>
<feature type="region of interest" description="Disordered" evidence="3">
    <location>
        <begin position="1098"/>
        <end position="1146"/>
    </location>
</feature>
<sequence length="1243" mass="138313">MAAAEDQYFYEDEVYRIDKRGHIEFGMVLENSELVSSDENSDGEEAPGMKKGQIRVAWHPSGVEEVISEKKVGLADRSLMPGDVVRRMIKGKDTQRGYCRDIRVTACVQVVGTKQVIPNVKSEHLVPLEEFAEDIAVCLDSWVGGIKMVHSKLHLYLPDAGPGSRCVINELEANGLDEFDEKKDPDSEFPHRSDYYPGQILYGPLHCLEYANWTQCTKDMKAQRSKPNKVVQVVVEGVETTSVGVHWQCRAYSKDGAGNDKEQPKFLVQGDDLKRLKLLNVFEPCTLQVGDRNYYTFREEDTVITKEQWKRNQRELFQPTSKERDRGCDHQQHRRRSSHKLSVQNGPTSKLSGVDPSQISMKTNARSSRPNQDIMSCQDAKTTEGLPRSKESLAEQSRKKRISGDSKLSHARSKTTELNPSKACSHSSKRLATGELRVEGSSNSAECEGESQELASEDIATESTEDMENASVKHRKINASHLVFDEVDYEDDYSTSEEASISSGCSSTGSLGVKKKGPALMTKVLKKKKLRRAKKRPPQVSLETGTRVVVETLSTSSVADVIWQDGSVERGIPSTQLYPIHHLDDQEFFPGDFVIENKDENSCMRVYGVIQSVDHAGRTATVKWFKTYTSNDEPQPTLLDENEVSVYDLKDHPDFQYRPGTVVIRVANFEGEDVNCTAGQVLDNYPEGRVRVWWVDGHISMCWPQDLYKCGEYDSEDGELWEETNSEASWETESEDTVAGEGEIEPEYDSLRPKLAANIEKARIAMSRLEEIFTQNPALQNTDVMRRLLEVYKDCRYLDKLMNTAFFHEKHFEGLLEKVRERGRVNVAQRVADQVSRLFHPNSISSNMPPSDPDAEMFPELAVTMQLAEQINELVQSQCSAAQSSPKASNFFLDKLYEHHHSLKKVSQHIRQLFQNSLCPRNSTQDKDACNNEKQDGSSSQERYRILGEATFNACDFGESDSSKTYTLRLIFVHPDDASSTPVKSRDGASSSQHTPSPTLLDVLPKSITECASDCDVSETPEKVDKDHHPLPDKISSGEFLAESLSSLEKRVSVAAAAAVAPGSTKKLARRMSSILSKFGSVRCELLVGDEVVYSKDLGSPRLRPNQSPSVQTPASKVSPLDASRDESCSSTQTSEELNVTTVSDSEDTAVAAESATANSNNAVCVRLCSLIKAQLVKAHAEVTRRYGGQQLPMTLSDAANSVSPGSNPGEEVESTPTPATPCLPDTTGMSLNCSRFCHSNFY</sequence>
<feature type="domain" description="UBE2O-like SH3-C" evidence="5">
    <location>
        <begin position="655"/>
        <end position="716"/>
    </location>
</feature>
<evidence type="ECO:0008006" key="9">
    <source>
        <dbReference type="Google" id="ProtNLM"/>
    </source>
</evidence>
<dbReference type="Proteomes" id="UP001075354">
    <property type="component" value="Chromosome 6"/>
</dbReference>
<evidence type="ECO:0000313" key="8">
    <source>
        <dbReference type="Proteomes" id="UP001075354"/>
    </source>
</evidence>
<dbReference type="PANTHER" id="PTHR46116:SF15">
    <property type="entry name" value="(E3-INDEPENDENT) E2 UBIQUITIN-CONJUGATING ENZYME"/>
    <property type="match status" value="1"/>
</dbReference>
<evidence type="ECO:0000256" key="3">
    <source>
        <dbReference type="SAM" id="MobiDB-lite"/>
    </source>
</evidence>
<feature type="compositionally biased region" description="Polar residues" evidence="3">
    <location>
        <begin position="340"/>
        <end position="375"/>
    </location>
</feature>
<evidence type="ECO:0000259" key="4">
    <source>
        <dbReference type="Pfam" id="PF23043"/>
    </source>
</evidence>
<gene>
    <name evidence="7" type="ORF">ONE63_008315</name>
</gene>
<feature type="compositionally biased region" description="Polar residues" evidence="3">
    <location>
        <begin position="978"/>
        <end position="998"/>
    </location>
</feature>
<evidence type="ECO:0000256" key="1">
    <source>
        <dbReference type="ARBA" id="ARBA00022679"/>
    </source>
</evidence>
<reference evidence="7" key="1">
    <citation type="submission" date="2022-12" db="EMBL/GenBank/DDBJ databases">
        <title>Chromosome-level genome assembly of the bean flower thrips Megalurothrips usitatus.</title>
        <authorList>
            <person name="Ma L."/>
            <person name="Liu Q."/>
            <person name="Li H."/>
            <person name="Cai W."/>
        </authorList>
    </citation>
    <scope>NUCLEOTIDE SEQUENCE</scope>
    <source>
        <strain evidence="7">Cailab_2022a</strain>
    </source>
</reference>
<protein>
    <recommendedName>
        <fullName evidence="9">(E3-independent) E2 ubiquitin-conjugating enzyme UBE2O</fullName>
    </recommendedName>
</protein>